<sequence>MKLYLILAFVAFTGCQANLCYADEPKPLLEQLTNAFWSYFAQSADTDCKYAVTLKEQMYPILEELMSKITKEAEVLIEHLSPELICIRDKLKPYFDNLKRQIQQTVLSQKTMKALAVLSLAFFTGWQANLSHAEDPNPHLEHLINAFWNYIAQASQPGQEVRLTETLQSEDQMTKITKEAEVLRERLDKDLNIIKDKLEPYADNLKSQIQERMEELRTAMAPYADSLDSETLKATLLQKSEELQGNLEQSVKELQAQLEPYTADIKEKTLLTKAYWTKQYLLGSEGCQANLFYADEPKPLLEQLTNAFWSYVAQATRTTEDTLKMIRESQLGQEVNVRMTQSADIASEYAVTLKEQMDPMLEELRSKITKETEVFMELLSQNLIGIRDKLKPYSDNLKRQIQETVKKFIDAVGWQANLSNAEDPNPHLKHLINAFWNYIAQASQPGQEVRLTETLQSEDQMTKITKEAEVLRKRLEKDLNIIKDKLEPYADNLKSQIQERMEELRTAMAPYADSLDSETLKATLLQKSEELQGNLEQSVKELQAQLEPYTADIKEKTPSHCFSTCSLKLNIMKVLVVLALAVFTGCQANLFYADEPKPQLEQLTDAFWSYVAKATQTAEETVKMIRSSQLGQEVNARLTQSADMASEYAVTLKKRMDPLTEELMTKITKEAEVLRERLVQDLTSVRDKLEPYGDNLKSQIQQRVEELRTAMAPYADMDSESLKATLLQKSEELRGNLEQSVKELQAQLEPYTTDIKEKVDQRLQEFQKTVTPLTEDFQAQIRERAQMVQQSLTPYAEDLKEKLNPYAQDLQAQLTALPKLEMMKILLVIALVVCTGAILNKPGLGLLKWNKKSKNVYMASQYTTNLREKMDPLAKDLMTKITEGADVLKERIEMEVSAARCALKPYIEYVTSPFEKGADYIRESLDLKDLKATVLQKGEELRERLEQGTAQRQLKHTDTRRKVKTMKVLVVFALAVFTGCQANLFYADEPKPQLEQLTDAFWSYVSKATQTAEETIKMIRSSQLGQEVNARLTQSADMASEYAVTLKKRMDPLTEELMTKITKEAEVLRERLGQDLSSVRDKLEPYADNLKSQIQQRVEELRTAMAPYADMDSETLKATLLQKSEELRGNLEQSVKELQAQLEPYTTDIKEKVDQRLQEFQKTVTPLTEDLQAQIRERAQMVQQSLTPYAEDLKEKLDPYAQDLQAQLTALYDCRGESDRAEPGERDKLGQEAKLVRKDADFAHLLRCTCLPIKMRSLVVIFALAVFTGCQARSLFQADAPQPRWEEMVDRFWQYVSELNTQADGMVQNIKGSQLSRELDTLISDTMSELNSYTDSLQTQLTPYTSDAAGQLNKDLQLLAGKLQTDMTDAKERTSQYLQELKTMMEQNADDVKNRVNTYTRKLKKRLNKDTEEIRNTIATYLGELQSRASQNAEAVKDRFEPYVSQAQDGASQKLGAISELMKSQAQEVSEQLEVQAGALKEKLEETAENLRTSLEGRVDELTSLLAPYSEKIREQLQMVMDKIKEASAALPTQV</sequence>
<dbReference type="InterPro" id="IPR000074">
    <property type="entry name" value="ApoA_E"/>
</dbReference>
<comment type="similarity">
    <text evidence="2">Belongs to the apolipoprotein A1/A4/E family.</text>
</comment>
<dbReference type="SUPFAM" id="SSF47162">
    <property type="entry name" value="Apolipoprotein"/>
    <property type="match status" value="3"/>
</dbReference>
<dbReference type="Gene3D" id="1.20.5.20">
    <property type="match status" value="5"/>
</dbReference>
<keyword evidence="7" id="KW-0175">Coiled coil</keyword>
<dbReference type="PROSITE" id="PS51257">
    <property type="entry name" value="PROKAR_LIPOPROTEIN"/>
    <property type="match status" value="1"/>
</dbReference>
<keyword evidence="11" id="KW-1185">Reference proteome</keyword>
<proteinExistence type="inferred from homology"/>
<keyword evidence="8" id="KW-1133">Transmembrane helix</keyword>
<feature type="signal peptide" evidence="9">
    <location>
        <begin position="1"/>
        <end position="17"/>
    </location>
</feature>
<evidence type="ECO:0000256" key="6">
    <source>
        <dbReference type="ARBA" id="ARBA00023121"/>
    </source>
</evidence>
<feature type="chain" id="PRO_5045243888" evidence="9">
    <location>
        <begin position="18"/>
        <end position="1535"/>
    </location>
</feature>
<dbReference type="PANTHER" id="PTHR18976:SF2">
    <property type="entry name" value="APOLIPOPROTEIN E"/>
    <property type="match status" value="1"/>
</dbReference>
<dbReference type="SUPFAM" id="SSF58113">
    <property type="entry name" value="Apolipoprotein A-I"/>
    <property type="match status" value="5"/>
</dbReference>
<reference evidence="10 11" key="1">
    <citation type="submission" date="2022-01" db="EMBL/GenBank/DDBJ databases">
        <title>A high-quality chromosome-level genome assembly of rohu carp, Labeo rohita.</title>
        <authorList>
            <person name="Arick M.A. II"/>
            <person name="Hsu C.-Y."/>
            <person name="Magbanua Z."/>
            <person name="Pechanova O."/>
            <person name="Grover C."/>
            <person name="Miller E."/>
            <person name="Thrash A."/>
            <person name="Ezzel L."/>
            <person name="Alam S."/>
            <person name="Benzie J."/>
            <person name="Hamilton M."/>
            <person name="Karsi A."/>
            <person name="Lawrence M.L."/>
            <person name="Peterson D.G."/>
        </authorList>
    </citation>
    <scope>NUCLEOTIDE SEQUENCE [LARGE SCALE GENOMIC DNA]</scope>
    <source>
        <strain evidence="11">BAU-BD-2019</strain>
        <tissue evidence="10">Blood</tissue>
    </source>
</reference>
<keyword evidence="6" id="KW-0446">Lipid-binding</keyword>
<evidence type="ECO:0000313" key="10">
    <source>
        <dbReference type="EMBL" id="KAI2655266.1"/>
    </source>
</evidence>
<feature type="coiled-coil region" evidence="7">
    <location>
        <begin position="1463"/>
        <end position="1530"/>
    </location>
</feature>
<comment type="caution">
    <text evidence="10">The sequence shown here is derived from an EMBL/GenBank/DDBJ whole genome shotgun (WGS) entry which is preliminary data.</text>
</comment>
<dbReference type="EMBL" id="JACTAM010000016">
    <property type="protein sequence ID" value="KAI2655266.1"/>
    <property type="molecule type" value="Genomic_DNA"/>
</dbReference>
<keyword evidence="8" id="KW-0812">Transmembrane</keyword>
<dbReference type="InterPro" id="IPR050163">
    <property type="entry name" value="Apolipoprotein_A1/A4/E"/>
</dbReference>
<name>A0ABQ8LXA0_LABRO</name>
<protein>
    <submittedName>
        <fullName evidence="10">Apolipoprotein Eb</fullName>
    </submittedName>
</protein>
<evidence type="ECO:0000256" key="2">
    <source>
        <dbReference type="ARBA" id="ARBA00008788"/>
    </source>
</evidence>
<keyword evidence="9" id="KW-0732">Signal</keyword>
<keyword evidence="8" id="KW-0472">Membrane</keyword>
<evidence type="ECO:0000256" key="4">
    <source>
        <dbReference type="ARBA" id="ARBA00022530"/>
    </source>
</evidence>
<keyword evidence="4" id="KW-0272">Extracellular matrix</keyword>
<dbReference type="Pfam" id="PF01442">
    <property type="entry name" value="Apolipoprotein"/>
    <property type="match status" value="8"/>
</dbReference>
<evidence type="ECO:0000256" key="1">
    <source>
        <dbReference type="ARBA" id="ARBA00004498"/>
    </source>
</evidence>
<organism evidence="10 11">
    <name type="scientific">Labeo rohita</name>
    <name type="common">Indian major carp</name>
    <name type="synonym">Cyprinus rohita</name>
    <dbReference type="NCBI Taxonomy" id="84645"/>
    <lineage>
        <taxon>Eukaryota</taxon>
        <taxon>Metazoa</taxon>
        <taxon>Chordata</taxon>
        <taxon>Craniata</taxon>
        <taxon>Vertebrata</taxon>
        <taxon>Euteleostomi</taxon>
        <taxon>Actinopterygii</taxon>
        <taxon>Neopterygii</taxon>
        <taxon>Teleostei</taxon>
        <taxon>Ostariophysi</taxon>
        <taxon>Cypriniformes</taxon>
        <taxon>Cyprinidae</taxon>
        <taxon>Labeoninae</taxon>
        <taxon>Labeonini</taxon>
        <taxon>Labeo</taxon>
    </lineage>
</organism>
<dbReference type="Gene3D" id="1.20.120.20">
    <property type="entry name" value="Apolipoprotein"/>
    <property type="match status" value="8"/>
</dbReference>
<gene>
    <name evidence="10" type="ORF">H4Q32_017631</name>
</gene>
<evidence type="ECO:0000256" key="9">
    <source>
        <dbReference type="SAM" id="SignalP"/>
    </source>
</evidence>
<comment type="subcellular location">
    <subcellularLocation>
        <location evidence="1">Secreted</location>
        <location evidence="1">Extracellular space</location>
        <location evidence="1">Extracellular matrix</location>
    </subcellularLocation>
</comment>
<evidence type="ECO:0000256" key="8">
    <source>
        <dbReference type="SAM" id="Phobius"/>
    </source>
</evidence>
<dbReference type="Proteomes" id="UP000830375">
    <property type="component" value="Unassembled WGS sequence"/>
</dbReference>
<accession>A0ABQ8LXA0</accession>
<evidence type="ECO:0000313" key="11">
    <source>
        <dbReference type="Proteomes" id="UP000830375"/>
    </source>
</evidence>
<evidence type="ECO:0000256" key="5">
    <source>
        <dbReference type="ARBA" id="ARBA00022737"/>
    </source>
</evidence>
<keyword evidence="3" id="KW-0964">Secreted</keyword>
<evidence type="ECO:0000256" key="7">
    <source>
        <dbReference type="SAM" id="Coils"/>
    </source>
</evidence>
<dbReference type="PANTHER" id="PTHR18976">
    <property type="entry name" value="APOLIPOPROTEIN"/>
    <property type="match status" value="1"/>
</dbReference>
<feature type="transmembrane region" description="Helical" evidence="8">
    <location>
        <begin position="968"/>
        <end position="987"/>
    </location>
</feature>
<keyword evidence="5" id="KW-0677">Repeat</keyword>
<dbReference type="Gene3D" id="6.10.250.2890">
    <property type="match status" value="1"/>
</dbReference>
<feature type="transmembrane region" description="Helical" evidence="8">
    <location>
        <begin position="822"/>
        <end position="839"/>
    </location>
</feature>
<evidence type="ECO:0000256" key="3">
    <source>
        <dbReference type="ARBA" id="ARBA00022525"/>
    </source>
</evidence>